<feature type="compositionally biased region" description="Basic and acidic residues" evidence="7">
    <location>
        <begin position="1025"/>
        <end position="1041"/>
    </location>
</feature>
<name>A0A2V0P139_9CHLO</name>
<keyword evidence="2" id="KW-0547">Nucleotide-binding</keyword>
<dbReference type="PANTHER" id="PTHR48466:SF2">
    <property type="entry name" value="OS10G0509000 PROTEIN"/>
    <property type="match status" value="1"/>
</dbReference>
<keyword evidence="10" id="KW-1185">Reference proteome</keyword>
<feature type="compositionally biased region" description="Low complexity" evidence="7">
    <location>
        <begin position="472"/>
        <end position="484"/>
    </location>
</feature>
<dbReference type="SMART" id="SM00534">
    <property type="entry name" value="MUTSac"/>
    <property type="match status" value="1"/>
</dbReference>
<dbReference type="InParanoid" id="A0A2V0P139"/>
<accession>A0A2V0P139</accession>
<dbReference type="SUPFAM" id="SSF48334">
    <property type="entry name" value="DNA repair protein MutS, domain III"/>
    <property type="match status" value="1"/>
</dbReference>
<dbReference type="InterPro" id="IPR000432">
    <property type="entry name" value="DNA_mismatch_repair_MutS_C"/>
</dbReference>
<feature type="region of interest" description="Disordered" evidence="7">
    <location>
        <begin position="392"/>
        <end position="429"/>
    </location>
</feature>
<keyword evidence="5" id="KW-0694">RNA-binding</keyword>
<proteinExistence type="predicted"/>
<feature type="region of interest" description="Disordered" evidence="7">
    <location>
        <begin position="1081"/>
        <end position="1106"/>
    </location>
</feature>
<feature type="compositionally biased region" description="Acidic residues" evidence="7">
    <location>
        <begin position="399"/>
        <end position="414"/>
    </location>
</feature>
<evidence type="ECO:0000256" key="4">
    <source>
        <dbReference type="ARBA" id="ARBA00022840"/>
    </source>
</evidence>
<keyword evidence="1" id="KW-0699">rRNA-binding</keyword>
<evidence type="ECO:0000256" key="3">
    <source>
        <dbReference type="ARBA" id="ARBA00022801"/>
    </source>
</evidence>
<protein>
    <submittedName>
        <fullName evidence="9">DNA mismatch repair protein</fullName>
    </submittedName>
</protein>
<keyword evidence="3" id="KW-0378">Hydrolase</keyword>
<dbReference type="AlphaFoldDB" id="A0A2V0P139"/>
<evidence type="ECO:0000256" key="7">
    <source>
        <dbReference type="SAM" id="MobiDB-lite"/>
    </source>
</evidence>
<dbReference type="EMBL" id="BDRX01000042">
    <property type="protein sequence ID" value="GBF93591.1"/>
    <property type="molecule type" value="Genomic_DNA"/>
</dbReference>
<gene>
    <name evidence="9" type="ORF">Rsub_06311</name>
</gene>
<dbReference type="GO" id="GO:0019843">
    <property type="term" value="F:rRNA binding"/>
    <property type="evidence" value="ECO:0007669"/>
    <property type="project" value="UniProtKB-KW"/>
</dbReference>
<dbReference type="GO" id="GO:0005524">
    <property type="term" value="F:ATP binding"/>
    <property type="evidence" value="ECO:0007669"/>
    <property type="project" value="UniProtKB-KW"/>
</dbReference>
<keyword evidence="6" id="KW-0238">DNA-binding</keyword>
<reference evidence="9 10" key="1">
    <citation type="journal article" date="2018" name="Sci. Rep.">
        <title>Raphidocelis subcapitata (=Pseudokirchneriella subcapitata) provides an insight into genome evolution and environmental adaptations in the Sphaeropleales.</title>
        <authorList>
            <person name="Suzuki S."/>
            <person name="Yamaguchi H."/>
            <person name="Nakajima N."/>
            <person name="Kawachi M."/>
        </authorList>
    </citation>
    <scope>NUCLEOTIDE SEQUENCE [LARGE SCALE GENOMIC DNA]</scope>
    <source>
        <strain evidence="9 10">NIES-35</strain>
    </source>
</reference>
<dbReference type="InterPro" id="IPR036187">
    <property type="entry name" value="DNA_mismatch_repair_MutS_sf"/>
</dbReference>
<sequence>MSIASAMPHAALRPLRTPLRPRAPPPQRRAARAAAATQRAAADAAAPWEEDWDEMGPAFRATLKLLEWPAFCEHVAGFASTAVGKRLCRALEVPLAQAASERMLAETRAVIALELDYTSTLDFGGINTGDAEAAIRRADKGGMVSGTQLRGLVTLLNGAEKLRKQIQTTARQSGAGGRDGPLRPLLAAVSGLSPPAALIRDIGYAVGEEGEVQDAASEQVRSTRARVRALMARGASILKSFPGEVSGRGGRVCVAVAAGTKVAGGVMLGSMPGGGVVFIEPPQVMGINLELIAARAEAMAAEEAVLWELTGRLMGVLHDVTACFDAVMWLDVLAAKARCGTWLGGVLPDFTPWPAVFRPRAAAARRRAEAAAARGEAAEAAALSDAAAAAAAAARADDGDGEGEEGDDEGDETGGGEGEGGGGDGPVVRLKGLSHPLLLAGYLREKERLQRELRLLGADASVGAGGQRRAARPGQDDAPAAPAQQRRRRPLPSRRDAGSSDSEDEEAARVAQIRGRLLDLKPPRPLDLFIQPETTVVVITGPNTGGKTATMKALGLAVLMAKAGMPVPAAAPARLPCYTSVLADIGDEQSLTANLSTFSGHLRRIQGLRAEADGRALLLLDELGTGTDPSEGAALGVALLRRLSRGGAGAGALAVATTHHSLMTKLKFEDPHFENASVEFDDEALAPTYKLLWGVPGRSNALNIAARLGLDPAIVEAARAHLGASASAANAAISDLEGVQGALEREELALWTAEQEEARLKRRVDGMRRAIAAGREELEETRLKSLAAVARAARAVARAVRDERRAAARRANAFDSELSRRLDAAMLDSLAAGPGSVLSAIEQWERLSAGGGGGGGGLAPGAEGEDWWVPAWRGLLRDACDALAAAKAVGSDLDGGSPASSASTWEEDDLARELEGLERTAARRAAARAAAAERRGETVRRAADIERAKQRLWDGGAGDADLDEDLGLGMDLRELERQERLRLGGPQARARAQRESEATAALTRLEEALSKVDVASEARALREAQEREAAEARATAEREAASRAARAQQEAARLASSFEQQLEELEAAAAAAEAVAADGLEAVQQQRQQDQKQQDQQQQQRRRRQDDAMAELLGGDMLRDALAPAGAFGASGGGGSGGGPLDLPPDILELIGALEMDGPPPAAARGGNGTSSSSGGGAGAFLGAEAAGLLADAAWLEGLEALPADGGNSSGGGSGSNTSGSSSSNASSGAAKRKKKRR</sequence>
<dbReference type="GO" id="GO:0140664">
    <property type="term" value="F:ATP-dependent DNA damage sensor activity"/>
    <property type="evidence" value="ECO:0007669"/>
    <property type="project" value="InterPro"/>
</dbReference>
<dbReference type="Pfam" id="PF00488">
    <property type="entry name" value="MutS_V"/>
    <property type="match status" value="1"/>
</dbReference>
<feature type="region of interest" description="Disordered" evidence="7">
    <location>
        <begin position="1156"/>
        <end position="1180"/>
    </location>
</feature>
<organism evidence="9 10">
    <name type="scientific">Raphidocelis subcapitata</name>
    <dbReference type="NCBI Taxonomy" id="307507"/>
    <lineage>
        <taxon>Eukaryota</taxon>
        <taxon>Viridiplantae</taxon>
        <taxon>Chlorophyta</taxon>
        <taxon>core chlorophytes</taxon>
        <taxon>Chlorophyceae</taxon>
        <taxon>CS clade</taxon>
        <taxon>Sphaeropleales</taxon>
        <taxon>Selenastraceae</taxon>
        <taxon>Raphidocelis</taxon>
    </lineage>
</organism>
<evidence type="ECO:0000256" key="6">
    <source>
        <dbReference type="ARBA" id="ARBA00023125"/>
    </source>
</evidence>
<dbReference type="GO" id="GO:0030983">
    <property type="term" value="F:mismatched DNA binding"/>
    <property type="evidence" value="ECO:0007669"/>
    <property type="project" value="InterPro"/>
</dbReference>
<dbReference type="InterPro" id="IPR045076">
    <property type="entry name" value="MutS"/>
</dbReference>
<dbReference type="SUPFAM" id="SSF52540">
    <property type="entry name" value="P-loop containing nucleoside triphosphate hydrolases"/>
    <property type="match status" value="1"/>
</dbReference>
<dbReference type="GO" id="GO:0016787">
    <property type="term" value="F:hydrolase activity"/>
    <property type="evidence" value="ECO:0007669"/>
    <property type="project" value="UniProtKB-KW"/>
</dbReference>
<dbReference type="PANTHER" id="PTHR48466">
    <property type="entry name" value="OS10G0509000 PROTEIN-RELATED"/>
    <property type="match status" value="1"/>
</dbReference>
<evidence type="ECO:0000313" key="9">
    <source>
        <dbReference type="EMBL" id="GBF93591.1"/>
    </source>
</evidence>
<dbReference type="Gene3D" id="3.40.50.300">
    <property type="entry name" value="P-loop containing nucleotide triphosphate hydrolases"/>
    <property type="match status" value="1"/>
</dbReference>
<feature type="compositionally biased region" description="Low complexity" evidence="7">
    <location>
        <begin position="1216"/>
        <end position="1230"/>
    </location>
</feature>
<feature type="region of interest" description="Disordered" evidence="7">
    <location>
        <begin position="1025"/>
        <end position="1045"/>
    </location>
</feature>
<feature type="compositionally biased region" description="Gly residues" evidence="7">
    <location>
        <begin position="415"/>
        <end position="425"/>
    </location>
</feature>
<dbReference type="FunCoup" id="A0A2V0P139">
    <property type="interactions" value="7"/>
</dbReference>
<evidence type="ECO:0000256" key="5">
    <source>
        <dbReference type="ARBA" id="ARBA00022884"/>
    </source>
</evidence>
<dbReference type="STRING" id="307507.A0A2V0P139"/>
<dbReference type="OrthoDB" id="1924787at2759"/>
<feature type="region of interest" description="Disordered" evidence="7">
    <location>
        <begin position="463"/>
        <end position="508"/>
    </location>
</feature>
<dbReference type="GO" id="GO:0006298">
    <property type="term" value="P:mismatch repair"/>
    <property type="evidence" value="ECO:0007669"/>
    <property type="project" value="InterPro"/>
</dbReference>
<evidence type="ECO:0000313" key="10">
    <source>
        <dbReference type="Proteomes" id="UP000247498"/>
    </source>
</evidence>
<keyword evidence="4" id="KW-0067">ATP-binding</keyword>
<feature type="domain" description="DNA mismatch repair proteins mutS family" evidence="8">
    <location>
        <begin position="534"/>
        <end position="723"/>
    </location>
</feature>
<comment type="caution">
    <text evidence="9">The sequence shown here is derived from an EMBL/GenBank/DDBJ whole genome shotgun (WGS) entry which is preliminary data.</text>
</comment>
<dbReference type="Proteomes" id="UP000247498">
    <property type="component" value="Unassembled WGS sequence"/>
</dbReference>
<dbReference type="FunFam" id="3.40.50.300:FF:000830">
    <property type="entry name" value="Endonuclease MutS2"/>
    <property type="match status" value="1"/>
</dbReference>
<feature type="region of interest" description="Disordered" evidence="7">
    <location>
        <begin position="1201"/>
        <end position="1238"/>
    </location>
</feature>
<dbReference type="InterPro" id="IPR027417">
    <property type="entry name" value="P-loop_NTPase"/>
</dbReference>
<evidence type="ECO:0000259" key="8">
    <source>
        <dbReference type="SMART" id="SM00534"/>
    </source>
</evidence>
<evidence type="ECO:0000256" key="1">
    <source>
        <dbReference type="ARBA" id="ARBA00022730"/>
    </source>
</evidence>
<evidence type="ECO:0000256" key="2">
    <source>
        <dbReference type="ARBA" id="ARBA00022741"/>
    </source>
</evidence>
<feature type="compositionally biased region" description="Gly residues" evidence="7">
    <location>
        <begin position="1166"/>
        <end position="1180"/>
    </location>
</feature>